<keyword evidence="5" id="KW-0521">NADP</keyword>
<dbReference type="EMBL" id="AP019860">
    <property type="protein sequence ID" value="BBM83422.1"/>
    <property type="molecule type" value="Genomic_DNA"/>
</dbReference>
<keyword evidence="6" id="KW-0560">Oxidoreductase</keyword>
<dbReference type="Pfam" id="PF13450">
    <property type="entry name" value="NAD_binding_8"/>
    <property type="match status" value="1"/>
</dbReference>
<keyword evidence="4" id="KW-0274">FAD</keyword>
<keyword evidence="7 8" id="KW-0503">Monooxygenase</keyword>
<dbReference type="InterPro" id="IPR020946">
    <property type="entry name" value="Flavin_mOase-like"/>
</dbReference>
<dbReference type="Pfam" id="PF00743">
    <property type="entry name" value="FMO-like"/>
    <property type="match status" value="1"/>
</dbReference>
<dbReference type="Gene3D" id="3.50.50.60">
    <property type="entry name" value="FAD/NAD(P)-binding domain"/>
    <property type="match status" value="3"/>
</dbReference>
<evidence type="ECO:0000256" key="5">
    <source>
        <dbReference type="ARBA" id="ARBA00022857"/>
    </source>
</evidence>
<keyword evidence="9" id="KW-1185">Reference proteome</keyword>
<evidence type="ECO:0000256" key="7">
    <source>
        <dbReference type="ARBA" id="ARBA00023033"/>
    </source>
</evidence>
<dbReference type="PANTHER" id="PTHR43872:SF1">
    <property type="entry name" value="MONOOXYGENASE, PUTATIVE (AFU_ORTHOLOGUE AFUA_8G02570)-RELATED"/>
    <property type="match status" value="1"/>
</dbReference>
<evidence type="ECO:0000256" key="2">
    <source>
        <dbReference type="ARBA" id="ARBA00010139"/>
    </source>
</evidence>
<reference evidence="8 9" key="1">
    <citation type="submission" date="2019-08" db="EMBL/GenBank/DDBJ databases">
        <title>Complete genome sequence of Candidatus Uab amorphum.</title>
        <authorList>
            <person name="Shiratori T."/>
            <person name="Suzuki S."/>
            <person name="Kakizawa Y."/>
            <person name="Ishida K."/>
        </authorList>
    </citation>
    <scope>NUCLEOTIDE SEQUENCE [LARGE SCALE GENOMIC DNA]</scope>
    <source>
        <strain evidence="8 9">SRT547</strain>
    </source>
</reference>
<accession>A0A5S9IL92</accession>
<dbReference type="InterPro" id="IPR036188">
    <property type="entry name" value="FAD/NAD-bd_sf"/>
</dbReference>
<evidence type="ECO:0000256" key="1">
    <source>
        <dbReference type="ARBA" id="ARBA00001974"/>
    </source>
</evidence>
<dbReference type="InterPro" id="IPR051820">
    <property type="entry name" value="FAD-binding_MO"/>
</dbReference>
<dbReference type="PRINTS" id="PR00469">
    <property type="entry name" value="PNDRDTASEII"/>
</dbReference>
<dbReference type="RefSeq" id="WP_151967621.1">
    <property type="nucleotide sequence ID" value="NZ_AP019860.1"/>
</dbReference>
<evidence type="ECO:0000256" key="3">
    <source>
        <dbReference type="ARBA" id="ARBA00022630"/>
    </source>
</evidence>
<dbReference type="GO" id="GO:0050661">
    <property type="term" value="F:NADP binding"/>
    <property type="evidence" value="ECO:0007669"/>
    <property type="project" value="InterPro"/>
</dbReference>
<dbReference type="Proteomes" id="UP000326354">
    <property type="component" value="Chromosome"/>
</dbReference>
<dbReference type="GO" id="GO:0050660">
    <property type="term" value="F:flavin adenine dinucleotide binding"/>
    <property type="evidence" value="ECO:0007669"/>
    <property type="project" value="InterPro"/>
</dbReference>
<dbReference type="FunFam" id="3.50.50.60:FF:000228">
    <property type="entry name" value="FAD-containing monooxygenase EthA"/>
    <property type="match status" value="1"/>
</dbReference>
<dbReference type="AlphaFoldDB" id="A0A5S9IL92"/>
<protein>
    <submittedName>
        <fullName evidence="8">Cyclohexanone monooxygenase</fullName>
    </submittedName>
</protein>
<dbReference type="PANTHER" id="PTHR43872">
    <property type="entry name" value="MONOOXYGENASE, PUTATIVE (AFU_ORTHOLOGUE AFUA_8G02570)-RELATED"/>
    <property type="match status" value="1"/>
</dbReference>
<organism evidence="8 9">
    <name type="scientific">Uabimicrobium amorphum</name>
    <dbReference type="NCBI Taxonomy" id="2596890"/>
    <lineage>
        <taxon>Bacteria</taxon>
        <taxon>Pseudomonadati</taxon>
        <taxon>Planctomycetota</taxon>
        <taxon>Candidatus Uabimicrobiia</taxon>
        <taxon>Candidatus Uabimicrobiales</taxon>
        <taxon>Candidatus Uabimicrobiaceae</taxon>
        <taxon>Candidatus Uabimicrobium</taxon>
    </lineage>
</organism>
<name>A0A5S9IL92_UABAM</name>
<comment type="cofactor">
    <cofactor evidence="1">
        <name>FAD</name>
        <dbReference type="ChEBI" id="CHEBI:57692"/>
    </cofactor>
</comment>
<dbReference type="OrthoDB" id="9778740at2"/>
<dbReference type="KEGG" id="uam:UABAM_01774"/>
<dbReference type="SUPFAM" id="SSF51905">
    <property type="entry name" value="FAD/NAD(P)-binding domain"/>
    <property type="match status" value="1"/>
</dbReference>
<keyword evidence="3" id="KW-0285">Flavoprotein</keyword>
<proteinExistence type="inferred from homology"/>
<comment type="similarity">
    <text evidence="2">Belongs to the FAD-binding monooxygenase family.</text>
</comment>
<evidence type="ECO:0000313" key="8">
    <source>
        <dbReference type="EMBL" id="BBM83422.1"/>
    </source>
</evidence>
<gene>
    <name evidence="8" type="ORF">UABAM_01774</name>
</gene>
<sequence>MSTNFFDVIIVGAGLSGIGMACHLQQNCPGKTYAILEGRGDMGGTWDLFRYPGIRSDSDMHTLGYNFKPWRAAKAIADGPDILSYIKETAKEHNVEAHIHFNHMVKTANWSDESCTWELEIDHQGEKVKMSCNFLSMCSGYYSYKQGHSPKFPHSEDFTGQIIHPQQWPEDLDYANKKVVVIGSGATAITIVPSMAETAEHVTMLQRSPTYIVSRPSKDIIANFLRKILPEKLAYAITRWKNVFIQRFYFKRARNRPQKTKDFLLKMTKKALGNDYDVDKHFSPHYKPWDQRVCLVPDGDLFKTIKSGKVSVETDTITRFTPNGILLDSGKELPADIIVTATGLSLIACGGIELFMNGEKLNFSDTYTYRGLMYSDVPNFTLTFGYVNASWTLRADIIAGYICRIINHMDHKKATRCTPRLRKEDENMASRPFIEGFTSGYLLRVMDDLPKQGSHEPWTNPQDYKYEKAIFSKSDVEDGVLTFDTPQEAS</sequence>
<evidence type="ECO:0000256" key="6">
    <source>
        <dbReference type="ARBA" id="ARBA00023002"/>
    </source>
</evidence>
<evidence type="ECO:0000313" key="9">
    <source>
        <dbReference type="Proteomes" id="UP000326354"/>
    </source>
</evidence>
<evidence type="ECO:0000256" key="4">
    <source>
        <dbReference type="ARBA" id="ARBA00022827"/>
    </source>
</evidence>
<dbReference type="GO" id="GO:0004499">
    <property type="term" value="F:N,N-dimethylaniline monooxygenase activity"/>
    <property type="evidence" value="ECO:0007669"/>
    <property type="project" value="InterPro"/>
</dbReference>